<dbReference type="GO" id="GO:0005524">
    <property type="term" value="F:ATP binding"/>
    <property type="evidence" value="ECO:0007669"/>
    <property type="project" value="UniProtKB-UniRule"/>
</dbReference>
<dbReference type="PROSITE" id="PS50011">
    <property type="entry name" value="PROTEIN_KINASE_DOM"/>
    <property type="match status" value="1"/>
</dbReference>
<proteinExistence type="predicted"/>
<dbReference type="GO" id="GO:0004672">
    <property type="term" value="F:protein kinase activity"/>
    <property type="evidence" value="ECO:0007669"/>
    <property type="project" value="InterPro"/>
</dbReference>
<dbReference type="PANTHER" id="PTHR47974:SF9">
    <property type="entry name" value="RECEPTOR-LIKE SERINE_THREONINE-PROTEIN KINASE"/>
    <property type="match status" value="1"/>
</dbReference>
<keyword evidence="9" id="KW-1185">Reference proteome</keyword>
<dbReference type="STRING" id="3818.A0A444ZIA0"/>
<accession>A0A444ZIA0</accession>
<organism evidence="8 9">
    <name type="scientific">Arachis hypogaea</name>
    <name type="common">Peanut</name>
    <dbReference type="NCBI Taxonomy" id="3818"/>
    <lineage>
        <taxon>Eukaryota</taxon>
        <taxon>Viridiplantae</taxon>
        <taxon>Streptophyta</taxon>
        <taxon>Embryophyta</taxon>
        <taxon>Tracheophyta</taxon>
        <taxon>Spermatophyta</taxon>
        <taxon>Magnoliopsida</taxon>
        <taxon>eudicotyledons</taxon>
        <taxon>Gunneridae</taxon>
        <taxon>Pentapetalae</taxon>
        <taxon>rosids</taxon>
        <taxon>fabids</taxon>
        <taxon>Fabales</taxon>
        <taxon>Fabaceae</taxon>
        <taxon>Papilionoideae</taxon>
        <taxon>50 kb inversion clade</taxon>
        <taxon>dalbergioids sensu lato</taxon>
        <taxon>Dalbergieae</taxon>
        <taxon>Pterocarpus clade</taxon>
        <taxon>Arachis</taxon>
    </lineage>
</organism>
<dbReference type="SUPFAM" id="SSF56112">
    <property type="entry name" value="Protein kinase-like (PK-like)"/>
    <property type="match status" value="1"/>
</dbReference>
<comment type="subcellular location">
    <subcellularLocation>
        <location evidence="1">Membrane</location>
        <topology evidence="1">Single-pass membrane protein</topology>
    </subcellularLocation>
</comment>
<keyword evidence="5" id="KW-0472">Membrane</keyword>
<reference evidence="8 9" key="1">
    <citation type="submission" date="2019-01" db="EMBL/GenBank/DDBJ databases">
        <title>Sequencing of cultivated peanut Arachis hypogaea provides insights into genome evolution and oil improvement.</title>
        <authorList>
            <person name="Chen X."/>
        </authorList>
    </citation>
    <scope>NUCLEOTIDE SEQUENCE [LARGE SCALE GENOMIC DNA]</scope>
    <source>
        <strain evidence="9">cv. Fuhuasheng</strain>
        <tissue evidence="8">Leaves</tissue>
    </source>
</reference>
<keyword evidence="6" id="KW-0547">Nucleotide-binding</keyword>
<dbReference type="AlphaFoldDB" id="A0A444ZIA0"/>
<keyword evidence="4" id="KW-1133">Transmembrane helix</keyword>
<keyword evidence="6" id="KW-0067">ATP-binding</keyword>
<evidence type="ECO:0000256" key="2">
    <source>
        <dbReference type="ARBA" id="ARBA00022692"/>
    </source>
</evidence>
<sequence>MGLGLLVGLYLACRGSFKEDIPKFQRHHQQQPQFAALTIVKFLNDIENEKPIRFTHQQLRIATDNYTNLLGSGGFGTVFKGIFSGTMVAVKVLHGTSDKIIQAQFMAEMGTLGKLHHFNLVRLYGFCFGKDLTALVYECMANGSLDQYLLKENNTLGFEKLFMR</sequence>
<evidence type="ECO:0000259" key="7">
    <source>
        <dbReference type="PROSITE" id="PS50011"/>
    </source>
</evidence>
<dbReference type="InterPro" id="IPR000719">
    <property type="entry name" value="Prot_kinase_dom"/>
</dbReference>
<evidence type="ECO:0000256" key="1">
    <source>
        <dbReference type="ARBA" id="ARBA00004167"/>
    </source>
</evidence>
<dbReference type="PANTHER" id="PTHR47974">
    <property type="entry name" value="OS07G0415500 PROTEIN"/>
    <property type="match status" value="1"/>
</dbReference>
<dbReference type="EMBL" id="SDMP01000014">
    <property type="protein sequence ID" value="RYR13946.1"/>
    <property type="molecule type" value="Genomic_DNA"/>
</dbReference>
<evidence type="ECO:0000256" key="5">
    <source>
        <dbReference type="ARBA" id="ARBA00023136"/>
    </source>
</evidence>
<comment type="caution">
    <text evidence="8">The sequence shown here is derived from an EMBL/GenBank/DDBJ whole genome shotgun (WGS) entry which is preliminary data.</text>
</comment>
<dbReference type="InterPro" id="IPR011009">
    <property type="entry name" value="Kinase-like_dom_sf"/>
</dbReference>
<feature type="binding site" evidence="6">
    <location>
        <position position="91"/>
    </location>
    <ligand>
        <name>ATP</name>
        <dbReference type="ChEBI" id="CHEBI:30616"/>
    </ligand>
</feature>
<evidence type="ECO:0000256" key="4">
    <source>
        <dbReference type="ARBA" id="ARBA00022989"/>
    </source>
</evidence>
<evidence type="ECO:0000313" key="8">
    <source>
        <dbReference type="EMBL" id="RYR13946.1"/>
    </source>
</evidence>
<feature type="domain" description="Protein kinase" evidence="7">
    <location>
        <begin position="64"/>
        <end position="164"/>
    </location>
</feature>
<keyword evidence="3" id="KW-0732">Signal</keyword>
<keyword evidence="2" id="KW-0812">Transmembrane</keyword>
<dbReference type="PROSITE" id="PS00107">
    <property type="entry name" value="PROTEIN_KINASE_ATP"/>
    <property type="match status" value="1"/>
</dbReference>
<dbReference type="InterPro" id="IPR017441">
    <property type="entry name" value="Protein_kinase_ATP_BS"/>
</dbReference>
<dbReference type="GO" id="GO:0016020">
    <property type="term" value="C:membrane"/>
    <property type="evidence" value="ECO:0007669"/>
    <property type="project" value="UniProtKB-SubCell"/>
</dbReference>
<dbReference type="Pfam" id="PF07714">
    <property type="entry name" value="PK_Tyr_Ser-Thr"/>
    <property type="match status" value="1"/>
</dbReference>
<gene>
    <name evidence="8" type="ORF">Ahy_B04g070675</name>
</gene>
<dbReference type="Proteomes" id="UP000289738">
    <property type="component" value="Chromosome B04"/>
</dbReference>
<name>A0A444ZIA0_ARAHY</name>
<evidence type="ECO:0000256" key="6">
    <source>
        <dbReference type="PROSITE-ProRule" id="PRU10141"/>
    </source>
</evidence>
<dbReference type="InterPro" id="IPR001245">
    <property type="entry name" value="Ser-Thr/Tyr_kinase_cat_dom"/>
</dbReference>
<protein>
    <recommendedName>
        <fullName evidence="7">Protein kinase domain-containing protein</fullName>
    </recommendedName>
</protein>
<evidence type="ECO:0000256" key="3">
    <source>
        <dbReference type="ARBA" id="ARBA00022729"/>
    </source>
</evidence>
<evidence type="ECO:0000313" key="9">
    <source>
        <dbReference type="Proteomes" id="UP000289738"/>
    </source>
</evidence>
<dbReference type="Gene3D" id="3.30.200.20">
    <property type="entry name" value="Phosphorylase Kinase, domain 1"/>
    <property type="match status" value="1"/>
</dbReference>